<dbReference type="Proteomes" id="UP000664167">
    <property type="component" value="Unassembled WGS sequence"/>
</dbReference>
<comment type="caution">
    <text evidence="2">The sequence shown here is derived from an EMBL/GenBank/DDBJ whole genome shotgun (WGS) entry which is preliminary data.</text>
</comment>
<evidence type="ECO:0000313" key="2">
    <source>
        <dbReference type="EMBL" id="MBO0516294.1"/>
    </source>
</evidence>
<dbReference type="PANTHER" id="PTHR46696:SF3">
    <property type="entry name" value="PULCHERRIMINIC ACID SYNTHASE"/>
    <property type="match status" value="1"/>
</dbReference>
<dbReference type="SUPFAM" id="SSF48264">
    <property type="entry name" value="Cytochrome P450"/>
    <property type="match status" value="1"/>
</dbReference>
<reference evidence="2" key="1">
    <citation type="submission" date="2021-03" db="EMBL/GenBank/DDBJ databases">
        <title>Streptomyces poriferae sp. nov., a novel marine sponge-derived Actinobacteria species with anti-MRSA activity.</title>
        <authorList>
            <person name="Sandoval-Powers M."/>
            <person name="Kralova S."/>
            <person name="Nguyen G.-S."/>
            <person name="Fawwal D."/>
            <person name="Degnes K."/>
            <person name="Klinkenberg G."/>
            <person name="Sletta H."/>
            <person name="Wentzel A."/>
            <person name="Liles M.R."/>
        </authorList>
    </citation>
    <scope>NUCLEOTIDE SEQUENCE</scope>
    <source>
        <strain evidence="2">DSM 41794</strain>
    </source>
</reference>
<dbReference type="EMBL" id="JAFLRJ010000384">
    <property type="protein sequence ID" value="MBO0516294.1"/>
    <property type="molecule type" value="Genomic_DNA"/>
</dbReference>
<evidence type="ECO:0000313" key="3">
    <source>
        <dbReference type="Proteomes" id="UP000664167"/>
    </source>
</evidence>
<dbReference type="InterPro" id="IPR036396">
    <property type="entry name" value="Cyt_P450_sf"/>
</dbReference>
<dbReference type="GO" id="GO:0016705">
    <property type="term" value="F:oxidoreductase activity, acting on paired donors, with incorporation or reduction of molecular oxygen"/>
    <property type="evidence" value="ECO:0007669"/>
    <property type="project" value="InterPro"/>
</dbReference>
<gene>
    <name evidence="2" type="ORF">J0695_31655</name>
</gene>
<dbReference type="RefSeq" id="WP_206967912.1">
    <property type="nucleotide sequence ID" value="NZ_BAAAJJ010000007.1"/>
</dbReference>
<accession>A0A939FDV3</accession>
<proteinExistence type="inferred from homology"/>
<dbReference type="InterPro" id="IPR001128">
    <property type="entry name" value="Cyt_P450"/>
</dbReference>
<dbReference type="GO" id="GO:0020037">
    <property type="term" value="F:heme binding"/>
    <property type="evidence" value="ECO:0007669"/>
    <property type="project" value="InterPro"/>
</dbReference>
<dbReference type="AlphaFoldDB" id="A0A939FDV3"/>
<dbReference type="Gene3D" id="1.10.630.10">
    <property type="entry name" value="Cytochrome P450"/>
    <property type="match status" value="1"/>
</dbReference>
<sequence>MATDRTLGPPGLFTGGRDRDPYPVYRVLRERYPLVYDARLDAWLVSRYADVVSALTDPRLVRPRSTQCCEPGDLRCTGASSLGGQREIAERTAYVLARRLAGRAEVDLVAEFCRWLPVGVLATAARMPYGALAGLRVATTERALASLLANLLDHPAQLAALRAAPGLIPHAWAESLRRDPPVHVLMRRAVRDVPLGGGTVPAGATVACLVGAAGRDPDRFANPDRFDLHRSDTGRLSIGCPATLQAQYGVRALLDAMPGLRWADGFRPVETGLLTRSPRILLVRTE</sequence>
<dbReference type="GO" id="GO:0005506">
    <property type="term" value="F:iron ion binding"/>
    <property type="evidence" value="ECO:0007669"/>
    <property type="project" value="InterPro"/>
</dbReference>
<organism evidence="2 3">
    <name type="scientific">Streptomyces beijiangensis</name>
    <dbReference type="NCBI Taxonomy" id="163361"/>
    <lineage>
        <taxon>Bacteria</taxon>
        <taxon>Bacillati</taxon>
        <taxon>Actinomycetota</taxon>
        <taxon>Actinomycetes</taxon>
        <taxon>Kitasatosporales</taxon>
        <taxon>Streptomycetaceae</taxon>
        <taxon>Streptomyces</taxon>
    </lineage>
</organism>
<evidence type="ECO:0000256" key="1">
    <source>
        <dbReference type="ARBA" id="ARBA00010617"/>
    </source>
</evidence>
<dbReference type="PANTHER" id="PTHR46696">
    <property type="entry name" value="P450, PUTATIVE (EUROFUNG)-RELATED"/>
    <property type="match status" value="1"/>
</dbReference>
<keyword evidence="3" id="KW-1185">Reference proteome</keyword>
<protein>
    <submittedName>
        <fullName evidence="2">Cytochrome P450</fullName>
    </submittedName>
</protein>
<dbReference type="Pfam" id="PF00067">
    <property type="entry name" value="p450"/>
    <property type="match status" value="1"/>
</dbReference>
<name>A0A939FDV3_9ACTN</name>
<comment type="similarity">
    <text evidence="1">Belongs to the cytochrome P450 family.</text>
</comment>
<dbReference type="GO" id="GO:0004497">
    <property type="term" value="F:monooxygenase activity"/>
    <property type="evidence" value="ECO:0007669"/>
    <property type="project" value="InterPro"/>
</dbReference>